<sequence>MSSLRSGLSAMSLYSLPTMTGSRRGTSVHGGAGGRSVQMSYASNQLGSGFDLSAALGGGSASAGGFSVSGSEKVTMQNLNDRLAAYLDKVRSLEAANAKLERQIREWYEKQTPQVRDYSKYQAIINDLRKKISVATQDNARLMLQIDNARLAAEDFRMKFENEMAVRMSVEADIAGLRKVLDDLTCARSDLEMQVEGLKEELVYLKKNHEEELAALRGQVTASSVNVEVDAKPQEDMSRILRDIRAQYEGIADKSRREMEAWYKVKFDELNKEVATSTETLQTSRSEINELKRTLQSLQIELQSQLSLKSALEGQLAETESRYSLQMSQLQARVNALESELSQMRADIERQATEYQVLLDIKTRLEMEIAEYRRLLDGEDLNKKTVVTTVQTAKVKPEPVVTQRTRVVIEEIVDGKVVSKTENVDTEILKNHSKGCM</sequence>
<evidence type="ECO:0000313" key="1">
    <source>
        <dbReference type="EMBL" id="KAI3352728.1"/>
    </source>
</evidence>
<protein>
    <submittedName>
        <fullName evidence="1">Uncharacterized protein</fullName>
    </submittedName>
</protein>
<gene>
    <name evidence="1" type="ORF">L3Q82_019299</name>
</gene>
<organism evidence="1 2">
    <name type="scientific">Scortum barcoo</name>
    <name type="common">barcoo grunter</name>
    <dbReference type="NCBI Taxonomy" id="214431"/>
    <lineage>
        <taxon>Eukaryota</taxon>
        <taxon>Metazoa</taxon>
        <taxon>Chordata</taxon>
        <taxon>Craniata</taxon>
        <taxon>Vertebrata</taxon>
        <taxon>Euteleostomi</taxon>
        <taxon>Actinopterygii</taxon>
        <taxon>Neopterygii</taxon>
        <taxon>Teleostei</taxon>
        <taxon>Neoteleostei</taxon>
        <taxon>Acanthomorphata</taxon>
        <taxon>Eupercaria</taxon>
        <taxon>Centrarchiformes</taxon>
        <taxon>Terapontoidei</taxon>
        <taxon>Terapontidae</taxon>
        <taxon>Scortum</taxon>
    </lineage>
</organism>
<accession>A0ACB8VAX3</accession>
<dbReference type="EMBL" id="CM041553">
    <property type="protein sequence ID" value="KAI3352728.1"/>
    <property type="molecule type" value="Genomic_DNA"/>
</dbReference>
<reference evidence="1" key="1">
    <citation type="submission" date="2022-04" db="EMBL/GenBank/DDBJ databases">
        <title>Jade perch genome.</title>
        <authorList>
            <person name="Chao B."/>
        </authorList>
    </citation>
    <scope>NUCLEOTIDE SEQUENCE</scope>
    <source>
        <strain evidence="1">CB-2022</strain>
    </source>
</reference>
<proteinExistence type="predicted"/>
<name>A0ACB8VAX3_9TELE</name>
<comment type="caution">
    <text evidence="1">The sequence shown here is derived from an EMBL/GenBank/DDBJ whole genome shotgun (WGS) entry which is preliminary data.</text>
</comment>
<dbReference type="Proteomes" id="UP000831701">
    <property type="component" value="Chromosome 23"/>
</dbReference>
<keyword evidence="2" id="KW-1185">Reference proteome</keyword>
<evidence type="ECO:0000313" key="2">
    <source>
        <dbReference type="Proteomes" id="UP000831701"/>
    </source>
</evidence>